<gene>
    <name evidence="1" type="ORF">Purlil1_9694</name>
</gene>
<name>A0ABR0BR41_PURLI</name>
<dbReference type="Proteomes" id="UP001287286">
    <property type="component" value="Unassembled WGS sequence"/>
</dbReference>
<sequence length="267" mass="29463">MRVLVQQQPGAGAAQAFRYHATGSQIRGKRLKSSNMTVSSALSMSLPSGRIVLQGPGLLPGVGAKPAMAGAAAAAPWRDWISRARDQTDGENKRVLAVETGTLTRHFLRFGRWGDPPCKPRCDPTSRSEDLATCYRSRRHGASPTLTSSLPLRLILIPRPTAGFQIEHAAEDFCLCLLHVQGLEDVILPDGLAQKQMSECKGRSMILLDLDWTLGKTRFGSVTYRAHVYRFCRNHLWLDARTMRGGIAIRALFRVSSPFLRGQAWTI</sequence>
<keyword evidence="2" id="KW-1185">Reference proteome</keyword>
<reference evidence="1 2" key="1">
    <citation type="journal article" date="2024" name="Microbiol. Resour. Announc.">
        <title>Genome annotations for the ascomycete fungi Trichoderma harzianum, Trichoderma aggressivum, and Purpureocillium lilacinum.</title>
        <authorList>
            <person name="Beijen E.P.W."/>
            <person name="Ohm R.A."/>
        </authorList>
    </citation>
    <scope>NUCLEOTIDE SEQUENCE [LARGE SCALE GENOMIC DNA]</scope>
    <source>
        <strain evidence="1 2">CBS 150709</strain>
    </source>
</reference>
<comment type="caution">
    <text evidence="1">The sequence shown here is derived from an EMBL/GenBank/DDBJ whole genome shotgun (WGS) entry which is preliminary data.</text>
</comment>
<accession>A0ABR0BR41</accession>
<protein>
    <submittedName>
        <fullName evidence="1">Uncharacterized protein</fullName>
    </submittedName>
</protein>
<organism evidence="1 2">
    <name type="scientific">Purpureocillium lilacinum</name>
    <name type="common">Paecilomyces lilacinus</name>
    <dbReference type="NCBI Taxonomy" id="33203"/>
    <lineage>
        <taxon>Eukaryota</taxon>
        <taxon>Fungi</taxon>
        <taxon>Dikarya</taxon>
        <taxon>Ascomycota</taxon>
        <taxon>Pezizomycotina</taxon>
        <taxon>Sordariomycetes</taxon>
        <taxon>Hypocreomycetidae</taxon>
        <taxon>Hypocreales</taxon>
        <taxon>Ophiocordycipitaceae</taxon>
        <taxon>Purpureocillium</taxon>
    </lineage>
</organism>
<proteinExistence type="predicted"/>
<evidence type="ECO:0000313" key="2">
    <source>
        <dbReference type="Proteomes" id="UP001287286"/>
    </source>
</evidence>
<dbReference type="EMBL" id="JAWRVI010000045">
    <property type="protein sequence ID" value="KAK4085953.1"/>
    <property type="molecule type" value="Genomic_DNA"/>
</dbReference>
<evidence type="ECO:0000313" key="1">
    <source>
        <dbReference type="EMBL" id="KAK4085953.1"/>
    </source>
</evidence>